<feature type="domain" description="Methanogenesis regulatory protein FilR1 middle" evidence="1">
    <location>
        <begin position="119"/>
        <end position="249"/>
    </location>
</feature>
<accession>A0A6B0SEM8</accession>
<dbReference type="Proteomes" id="UP000471521">
    <property type="component" value="Unassembled WGS sequence"/>
</dbReference>
<reference evidence="3 4" key="1">
    <citation type="submission" date="2019-12" db="EMBL/GenBank/DDBJ databases">
        <title>Isolation and characterization of three novel carbon monoxide-oxidizing members of Halobacteria from salione crusts and soils.</title>
        <authorList>
            <person name="Myers M.R."/>
            <person name="King G.M."/>
        </authorList>
    </citation>
    <scope>NUCLEOTIDE SEQUENCE [LARGE SCALE GENOMIC DNA]</scope>
    <source>
        <strain evidence="3 4">PCN9</strain>
    </source>
</reference>
<evidence type="ECO:0000259" key="1">
    <source>
        <dbReference type="Pfam" id="PF08350"/>
    </source>
</evidence>
<comment type="caution">
    <text evidence="3">The sequence shown here is derived from an EMBL/GenBank/DDBJ whole genome shotgun (WGS) entry which is preliminary data.</text>
</comment>
<evidence type="ECO:0000313" key="3">
    <source>
        <dbReference type="EMBL" id="MXR20175.1"/>
    </source>
</evidence>
<dbReference type="InterPro" id="IPR013561">
    <property type="entry name" value="FilR1_middle_dom"/>
</dbReference>
<evidence type="ECO:0000259" key="2">
    <source>
        <dbReference type="Pfam" id="PF25213"/>
    </source>
</evidence>
<dbReference type="SUPFAM" id="SSF46785">
    <property type="entry name" value="Winged helix' DNA-binding domain"/>
    <property type="match status" value="1"/>
</dbReference>
<dbReference type="InterPro" id="IPR057527">
    <property type="entry name" value="HVO_A0261-like_N"/>
</dbReference>
<dbReference type="InterPro" id="IPR036390">
    <property type="entry name" value="WH_DNA-bd_sf"/>
</dbReference>
<evidence type="ECO:0000313" key="4">
    <source>
        <dbReference type="Proteomes" id="UP000471521"/>
    </source>
</evidence>
<name>A0A6B0SEM8_9EURY</name>
<dbReference type="Gene3D" id="1.10.10.10">
    <property type="entry name" value="Winged helix-like DNA-binding domain superfamily/Winged helix DNA-binding domain"/>
    <property type="match status" value="1"/>
</dbReference>
<dbReference type="OrthoDB" id="11410at2157"/>
<keyword evidence="4" id="KW-1185">Reference proteome</keyword>
<dbReference type="EMBL" id="WUUU01000031">
    <property type="protein sequence ID" value="MXR20175.1"/>
    <property type="molecule type" value="Genomic_DNA"/>
</dbReference>
<feature type="domain" description="HVO-A0261-like N-terminal" evidence="2">
    <location>
        <begin position="12"/>
        <end position="84"/>
    </location>
</feature>
<gene>
    <name evidence="3" type="ORF">GRX66_05995</name>
</gene>
<dbReference type="AlphaFoldDB" id="A0A6B0SEM8"/>
<proteinExistence type="predicted"/>
<organism evidence="3 4">
    <name type="scientific">Halobacterium bonnevillei</name>
    <dbReference type="NCBI Taxonomy" id="2692200"/>
    <lineage>
        <taxon>Archaea</taxon>
        <taxon>Methanobacteriati</taxon>
        <taxon>Methanobacteriota</taxon>
        <taxon>Stenosarchaea group</taxon>
        <taxon>Halobacteria</taxon>
        <taxon>Halobacteriales</taxon>
        <taxon>Halobacteriaceae</taxon>
        <taxon>Halobacterium</taxon>
    </lineage>
</organism>
<dbReference type="Pfam" id="PF25213">
    <property type="entry name" value="HVO_A0261_N"/>
    <property type="match status" value="1"/>
</dbReference>
<dbReference type="RefSeq" id="WP_159525731.1">
    <property type="nucleotide sequence ID" value="NZ_WUUU01000031.1"/>
</dbReference>
<dbReference type="InterPro" id="IPR036388">
    <property type="entry name" value="WH-like_DNA-bd_sf"/>
</dbReference>
<dbReference type="Pfam" id="PF08350">
    <property type="entry name" value="FilR1_middle"/>
    <property type="match status" value="1"/>
</dbReference>
<sequence length="256" mass="28335">MTDSLADAIEVLVRRADVLRALSDGHRTKRELVDDVSVSRSTVDRAVRALESHGFVDRNDGVTLTLRGRLALDTYEEFVDTIDAVGDAGDVLEPLSPDATFDTRLLRDATIVRPDPVSPQRPYVSYQRLVEDAEAVRGFAPVVLEENVPMFRDRMLEDRMDADLTLAPNALEELVSEHADAVEASLDTGRLTLRSATETLEYALMLVEQPERTVACALVYADNGIAGAICNDSPDAVRWTEGVYERLRAEARPLHE</sequence>
<protein>
    <submittedName>
        <fullName evidence="3">Helix-turn-helix domain-containing protein</fullName>
    </submittedName>
</protein>